<evidence type="ECO:0000256" key="6">
    <source>
        <dbReference type="RuleBase" id="RU004057"/>
    </source>
</evidence>
<dbReference type="InterPro" id="IPR050790">
    <property type="entry name" value="ExbB/TolQ_transport"/>
</dbReference>
<dbReference type="EMBL" id="JAENIM010000046">
    <property type="protein sequence ID" value="MBK1792533.1"/>
    <property type="molecule type" value="Genomic_DNA"/>
</dbReference>
<dbReference type="Pfam" id="PF01618">
    <property type="entry name" value="MotA_ExbB"/>
    <property type="match status" value="1"/>
</dbReference>
<feature type="domain" description="MotA/TolQ/ExbB proton channel" evidence="10">
    <location>
        <begin position="96"/>
        <end position="222"/>
    </location>
</feature>
<feature type="region of interest" description="Disordered" evidence="7">
    <location>
        <begin position="244"/>
        <end position="273"/>
    </location>
</feature>
<keyword evidence="9" id="KW-0732">Signal</keyword>
<proteinExistence type="inferred from homology"/>
<dbReference type="AlphaFoldDB" id="A0A8J7MGT1"/>
<keyword evidence="12" id="KW-1185">Reference proteome</keyword>
<dbReference type="PANTHER" id="PTHR30625">
    <property type="entry name" value="PROTEIN TOLQ"/>
    <property type="match status" value="1"/>
</dbReference>
<protein>
    <submittedName>
        <fullName evidence="11">MotA/TolQ/ExbB proton channel family protein</fullName>
    </submittedName>
</protein>
<evidence type="ECO:0000256" key="8">
    <source>
        <dbReference type="SAM" id="Phobius"/>
    </source>
</evidence>
<evidence type="ECO:0000256" key="4">
    <source>
        <dbReference type="ARBA" id="ARBA00022989"/>
    </source>
</evidence>
<keyword evidence="6" id="KW-0653">Protein transport</keyword>
<evidence type="ECO:0000256" key="5">
    <source>
        <dbReference type="ARBA" id="ARBA00023136"/>
    </source>
</evidence>
<keyword evidence="6" id="KW-0813">Transport</keyword>
<evidence type="ECO:0000313" key="11">
    <source>
        <dbReference type="EMBL" id="MBK1792533.1"/>
    </source>
</evidence>
<evidence type="ECO:0000313" key="12">
    <source>
        <dbReference type="Proteomes" id="UP000624703"/>
    </source>
</evidence>
<keyword evidence="3 8" id="KW-0812">Transmembrane</keyword>
<comment type="subcellular location">
    <subcellularLocation>
        <location evidence="1">Cell membrane</location>
        <topology evidence="1">Multi-pass membrane protein</topology>
    </subcellularLocation>
    <subcellularLocation>
        <location evidence="6">Membrane</location>
        <topology evidence="6">Multi-pass membrane protein</topology>
    </subcellularLocation>
</comment>
<evidence type="ECO:0000256" key="7">
    <source>
        <dbReference type="SAM" id="MobiDB-lite"/>
    </source>
</evidence>
<evidence type="ECO:0000259" key="10">
    <source>
        <dbReference type="Pfam" id="PF01618"/>
    </source>
</evidence>
<dbReference type="GO" id="GO:0017038">
    <property type="term" value="P:protein import"/>
    <property type="evidence" value="ECO:0007669"/>
    <property type="project" value="TreeGrafter"/>
</dbReference>
<sequence>MKSAFFTIGFSLLGMLSASAAETQEQQKDLLEILQMGGFVMYVLAMLSVVAVILIFFYILTIRRNAVVSNNFMNAAEALIRKRDYLGLVAHCNRENQSVARVTEKTLDFMTKNPGASFNDVREVAEAEGGRQAGMLTQRISYLMDVGTIAPMVGLLGTVIGMIQSFMRISEGQVAGVQHMGLAEGVYQALVTTAAGLVIGITATIFYSLFRGQVQKYIAELEAAATHLLALLSAQYNRRGGAAPRPLYASNKDHEDDFPEGELPVNDRPELHL</sequence>
<evidence type="ECO:0000256" key="9">
    <source>
        <dbReference type="SAM" id="SignalP"/>
    </source>
</evidence>
<comment type="similarity">
    <text evidence="6">Belongs to the exbB/tolQ family.</text>
</comment>
<organism evidence="11 12">
    <name type="scientific">Persicirhabdus sediminis</name>
    <dbReference type="NCBI Taxonomy" id="454144"/>
    <lineage>
        <taxon>Bacteria</taxon>
        <taxon>Pseudomonadati</taxon>
        <taxon>Verrucomicrobiota</taxon>
        <taxon>Verrucomicrobiia</taxon>
        <taxon>Verrucomicrobiales</taxon>
        <taxon>Verrucomicrobiaceae</taxon>
        <taxon>Persicirhabdus</taxon>
    </lineage>
</organism>
<accession>A0A8J7MGT1</accession>
<feature type="transmembrane region" description="Helical" evidence="8">
    <location>
        <begin position="39"/>
        <end position="60"/>
    </location>
</feature>
<keyword evidence="4 8" id="KW-1133">Transmembrane helix</keyword>
<evidence type="ECO:0000256" key="2">
    <source>
        <dbReference type="ARBA" id="ARBA00022475"/>
    </source>
</evidence>
<reference evidence="11" key="1">
    <citation type="submission" date="2021-01" db="EMBL/GenBank/DDBJ databases">
        <title>Modified the classification status of verrucomicrobia.</title>
        <authorList>
            <person name="Feng X."/>
        </authorList>
    </citation>
    <scope>NUCLEOTIDE SEQUENCE</scope>
    <source>
        <strain evidence="11">_KCTC 22039</strain>
    </source>
</reference>
<name>A0A8J7MGT1_9BACT</name>
<feature type="chain" id="PRO_5035251159" evidence="9">
    <location>
        <begin position="21"/>
        <end position="273"/>
    </location>
</feature>
<evidence type="ECO:0000256" key="3">
    <source>
        <dbReference type="ARBA" id="ARBA00022692"/>
    </source>
</evidence>
<keyword evidence="2" id="KW-1003">Cell membrane</keyword>
<dbReference type="Proteomes" id="UP000624703">
    <property type="component" value="Unassembled WGS sequence"/>
</dbReference>
<gene>
    <name evidence="11" type="ORF">JIN82_15315</name>
</gene>
<evidence type="ECO:0000256" key="1">
    <source>
        <dbReference type="ARBA" id="ARBA00004651"/>
    </source>
</evidence>
<comment type="caution">
    <text evidence="11">The sequence shown here is derived from an EMBL/GenBank/DDBJ whole genome shotgun (WGS) entry which is preliminary data.</text>
</comment>
<dbReference type="PANTHER" id="PTHR30625:SF17">
    <property type="entry name" value="TOLQ-RELATED"/>
    <property type="match status" value="1"/>
</dbReference>
<feature type="signal peptide" evidence="9">
    <location>
        <begin position="1"/>
        <end position="20"/>
    </location>
</feature>
<dbReference type="RefSeq" id="WP_200312547.1">
    <property type="nucleotide sequence ID" value="NZ_JAENIM010000046.1"/>
</dbReference>
<feature type="transmembrane region" description="Helical" evidence="8">
    <location>
        <begin position="142"/>
        <end position="166"/>
    </location>
</feature>
<keyword evidence="5 8" id="KW-0472">Membrane</keyword>
<feature type="transmembrane region" description="Helical" evidence="8">
    <location>
        <begin position="186"/>
        <end position="210"/>
    </location>
</feature>
<dbReference type="GO" id="GO:0005886">
    <property type="term" value="C:plasma membrane"/>
    <property type="evidence" value="ECO:0007669"/>
    <property type="project" value="UniProtKB-SubCell"/>
</dbReference>
<dbReference type="InterPro" id="IPR002898">
    <property type="entry name" value="MotA_ExbB_proton_chnl"/>
</dbReference>